<evidence type="ECO:0000313" key="2">
    <source>
        <dbReference type="EMBL" id="GIJ25480.1"/>
    </source>
</evidence>
<proteinExistence type="predicted"/>
<dbReference type="EMBL" id="BOPC01000009">
    <property type="protein sequence ID" value="GIJ25480.1"/>
    <property type="molecule type" value="Genomic_DNA"/>
</dbReference>
<gene>
    <name evidence="2" type="ORF">Vqi01_06420</name>
</gene>
<comment type="caution">
    <text evidence="2">The sequence shown here is derived from an EMBL/GenBank/DDBJ whole genome shotgun (WGS) entry which is preliminary data.</text>
</comment>
<keyword evidence="3" id="KW-1185">Reference proteome</keyword>
<dbReference type="RefSeq" id="WP_204032800.1">
    <property type="nucleotide sequence ID" value="NZ_BOPC01000009.1"/>
</dbReference>
<evidence type="ECO:0000313" key="3">
    <source>
        <dbReference type="Proteomes" id="UP000653076"/>
    </source>
</evidence>
<sequence length="135" mass="13823">MTDNENARPRDGDRGAGGEQVGGPIASVTRLPTAVTPVTITTPPPRAGDPVVTHRRDVRALDEHLADDPAAGYTLTAADVLALAATPPAAADNAPRCGGVHTGPCDWWSTCTGMALTTPERDAAAGQHPWQAVAA</sequence>
<reference evidence="2 3" key="1">
    <citation type="submission" date="2021-01" db="EMBL/GenBank/DDBJ databases">
        <title>Whole genome shotgun sequence of Verrucosispora qiuiae NBRC 106684.</title>
        <authorList>
            <person name="Komaki H."/>
            <person name="Tamura T."/>
        </authorList>
    </citation>
    <scope>NUCLEOTIDE SEQUENCE [LARGE SCALE GENOMIC DNA]</scope>
    <source>
        <strain evidence="2 3">NBRC 106684</strain>
    </source>
</reference>
<feature type="region of interest" description="Disordered" evidence="1">
    <location>
        <begin position="1"/>
        <end position="51"/>
    </location>
</feature>
<feature type="compositionally biased region" description="Low complexity" evidence="1">
    <location>
        <begin position="32"/>
        <end position="41"/>
    </location>
</feature>
<organism evidence="2 3">
    <name type="scientific">Micromonospora qiuiae</name>
    <dbReference type="NCBI Taxonomy" id="502268"/>
    <lineage>
        <taxon>Bacteria</taxon>
        <taxon>Bacillati</taxon>
        <taxon>Actinomycetota</taxon>
        <taxon>Actinomycetes</taxon>
        <taxon>Micromonosporales</taxon>
        <taxon>Micromonosporaceae</taxon>
        <taxon>Micromonospora</taxon>
    </lineage>
</organism>
<feature type="compositionally biased region" description="Basic and acidic residues" evidence="1">
    <location>
        <begin position="1"/>
        <end position="16"/>
    </location>
</feature>
<dbReference type="Proteomes" id="UP000653076">
    <property type="component" value="Unassembled WGS sequence"/>
</dbReference>
<protein>
    <submittedName>
        <fullName evidence="2">Uncharacterized protein</fullName>
    </submittedName>
</protein>
<name>A0ABQ4J5Q5_9ACTN</name>
<accession>A0ABQ4J5Q5</accession>
<evidence type="ECO:0000256" key="1">
    <source>
        <dbReference type="SAM" id="MobiDB-lite"/>
    </source>
</evidence>